<keyword evidence="2" id="KW-1185">Reference proteome</keyword>
<reference evidence="1 2" key="1">
    <citation type="submission" date="2021-09" db="EMBL/GenBank/DDBJ databases">
        <title>Genomic insights and catalytic innovation underlie evolution of tropane alkaloids biosynthesis.</title>
        <authorList>
            <person name="Wang Y.-J."/>
            <person name="Tian T."/>
            <person name="Huang J.-P."/>
            <person name="Huang S.-X."/>
        </authorList>
    </citation>
    <scope>NUCLEOTIDE SEQUENCE [LARGE SCALE GENOMIC DNA]</scope>
    <source>
        <strain evidence="1">KIB-2018</strain>
        <tissue evidence="1">Leaf</tissue>
    </source>
</reference>
<organism evidence="1 2">
    <name type="scientific">Erythroxylum novogranatense</name>
    <dbReference type="NCBI Taxonomy" id="1862640"/>
    <lineage>
        <taxon>Eukaryota</taxon>
        <taxon>Viridiplantae</taxon>
        <taxon>Streptophyta</taxon>
        <taxon>Embryophyta</taxon>
        <taxon>Tracheophyta</taxon>
        <taxon>Spermatophyta</taxon>
        <taxon>Magnoliopsida</taxon>
        <taxon>eudicotyledons</taxon>
        <taxon>Gunneridae</taxon>
        <taxon>Pentapetalae</taxon>
        <taxon>rosids</taxon>
        <taxon>fabids</taxon>
        <taxon>Malpighiales</taxon>
        <taxon>Erythroxylaceae</taxon>
        <taxon>Erythroxylum</taxon>
    </lineage>
</organism>
<name>A0AAV8TJY0_9ROSI</name>
<sequence length="58" mass="6611">MEACPSSVAESVDLDVCFDDVTRPKLQYVTEVKARQEDVLHIFRTPVQPSSEDKERTD</sequence>
<dbReference type="Proteomes" id="UP001159364">
    <property type="component" value="Linkage Group LG04"/>
</dbReference>
<gene>
    <name evidence="1" type="ORF">K2173_013582</name>
</gene>
<evidence type="ECO:0000313" key="2">
    <source>
        <dbReference type="Proteomes" id="UP001159364"/>
    </source>
</evidence>
<evidence type="ECO:0000313" key="1">
    <source>
        <dbReference type="EMBL" id="KAJ8767185.1"/>
    </source>
</evidence>
<accession>A0AAV8TJY0</accession>
<proteinExistence type="predicted"/>
<dbReference type="EMBL" id="JAIWQS010000004">
    <property type="protein sequence ID" value="KAJ8767185.1"/>
    <property type="molecule type" value="Genomic_DNA"/>
</dbReference>
<comment type="caution">
    <text evidence="1">The sequence shown here is derived from an EMBL/GenBank/DDBJ whole genome shotgun (WGS) entry which is preliminary data.</text>
</comment>
<dbReference type="AlphaFoldDB" id="A0AAV8TJY0"/>
<protein>
    <submittedName>
        <fullName evidence="1">Uncharacterized protein</fullName>
    </submittedName>
</protein>